<dbReference type="Proteomes" id="UP001152795">
    <property type="component" value="Unassembled WGS sequence"/>
</dbReference>
<dbReference type="InterPro" id="IPR000477">
    <property type="entry name" value="RT_dom"/>
</dbReference>
<dbReference type="EMBL" id="CACRXK020014332">
    <property type="protein sequence ID" value="CAB4026663.1"/>
    <property type="molecule type" value="Genomic_DNA"/>
</dbReference>
<evidence type="ECO:0000313" key="4">
    <source>
        <dbReference type="EMBL" id="CAB4026663.1"/>
    </source>
</evidence>
<dbReference type="AlphaFoldDB" id="A0A6S7KEN2"/>
<feature type="non-terminal residue" evidence="4">
    <location>
        <position position="592"/>
    </location>
</feature>
<dbReference type="PANTHER" id="PTHR37984">
    <property type="entry name" value="PROTEIN CBG26694"/>
    <property type="match status" value="1"/>
</dbReference>
<dbReference type="InterPro" id="IPR001878">
    <property type="entry name" value="Znf_CCHC"/>
</dbReference>
<feature type="compositionally biased region" description="Basic and acidic residues" evidence="2">
    <location>
        <begin position="571"/>
        <end position="580"/>
    </location>
</feature>
<dbReference type="InterPro" id="IPR021109">
    <property type="entry name" value="Peptidase_aspartic_dom_sf"/>
</dbReference>
<protein>
    <submittedName>
        <fullName evidence="4">Retrovirus-related Pol poly from transposon</fullName>
    </submittedName>
</protein>
<keyword evidence="1" id="KW-0863">Zinc-finger</keyword>
<gene>
    <name evidence="4" type="ORF">PACLA_8A040142</name>
</gene>
<keyword evidence="5" id="KW-1185">Reference proteome</keyword>
<dbReference type="Gene3D" id="3.30.70.270">
    <property type="match status" value="1"/>
</dbReference>
<dbReference type="InterPro" id="IPR050951">
    <property type="entry name" value="Retrovirus_Pol_polyprotein"/>
</dbReference>
<dbReference type="PROSITE" id="PS50158">
    <property type="entry name" value="ZF_CCHC"/>
    <property type="match status" value="1"/>
</dbReference>
<evidence type="ECO:0000256" key="1">
    <source>
        <dbReference type="PROSITE-ProRule" id="PRU00047"/>
    </source>
</evidence>
<dbReference type="SUPFAM" id="SSF56672">
    <property type="entry name" value="DNA/RNA polymerases"/>
    <property type="match status" value="1"/>
</dbReference>
<evidence type="ECO:0000313" key="5">
    <source>
        <dbReference type="Proteomes" id="UP001152795"/>
    </source>
</evidence>
<dbReference type="Pfam" id="PF00078">
    <property type="entry name" value="RVT_1"/>
    <property type="match status" value="1"/>
</dbReference>
<evidence type="ECO:0000259" key="3">
    <source>
        <dbReference type="PROSITE" id="PS50158"/>
    </source>
</evidence>
<reference evidence="4" key="1">
    <citation type="submission" date="2020-04" db="EMBL/GenBank/DDBJ databases">
        <authorList>
            <person name="Alioto T."/>
            <person name="Alioto T."/>
            <person name="Gomez Garrido J."/>
        </authorList>
    </citation>
    <scope>NUCLEOTIDE SEQUENCE</scope>
    <source>
        <strain evidence="4">A484AB</strain>
    </source>
</reference>
<feature type="compositionally biased region" description="Polar residues" evidence="2">
    <location>
        <begin position="208"/>
        <end position="231"/>
    </location>
</feature>
<evidence type="ECO:0000256" key="2">
    <source>
        <dbReference type="SAM" id="MobiDB-lite"/>
    </source>
</evidence>
<feature type="region of interest" description="Disordered" evidence="2">
    <location>
        <begin position="542"/>
        <end position="580"/>
    </location>
</feature>
<proteinExistence type="predicted"/>
<dbReference type="InterPro" id="IPR043128">
    <property type="entry name" value="Rev_trsase/Diguanyl_cyclase"/>
</dbReference>
<dbReference type="InterPro" id="IPR043502">
    <property type="entry name" value="DNA/RNA_pol_sf"/>
</dbReference>
<dbReference type="CDD" id="cd01647">
    <property type="entry name" value="RT_LTR"/>
    <property type="match status" value="1"/>
</dbReference>
<dbReference type="Gene3D" id="3.10.10.10">
    <property type="entry name" value="HIV Type 1 Reverse Transcriptase, subunit A, domain 1"/>
    <property type="match status" value="1"/>
</dbReference>
<sequence length="592" mass="67047">ISEQGKEESIDKFHTRLRGLAKYCEFTNIDFEIEMQIVTNGTSSRLRKKALQDPKYSLANMLIDGRKYETSSAQDVGIEEQFKTRENINATAMATPTEKKCYYCGFKYPHDNQPCPAKSAICNDCGRKGHFAKVCRTRGKSFPSIGNFEKLQTQVSQETKEKTHATVKINGQDGLFVVDTGATVDIIDSTTYAKLKEKNFPKQDKQTKTNQNNTHSTACETNPEINTSVPQSKDPKIQEIINKYSTVFKRQGKLNNQQIKLHIRDDVKPVMQRQRRIPYHVRNDVSKELKKLEEQDIVEKVANEPTPWISPIVVMPKKDGGIRLCVAMREANQAIERERHTMPTLQDFKAEVNGAKFFSKINLKRAYHRLELHPDSRFITTFSTHEGLFQYKRLNYGTNSAAEIFQNVLQQNLSDIRGVKNLVDEIIIHDEITFFGLKFTAAGTKPDPERIENMSRVPAPKTAGEREQITSTSAEDYVNYVTNCSVPKSMTLDEIKKATHNNPVVQKVKKCLKEGKWDENDPDLKPFRLCAYELTYNASAEGINGKKRGGAGRHSTGKIDGNRGTANARTKCKEINKNEKSGNTISVPDLIL</sequence>
<dbReference type="PANTHER" id="PTHR37984:SF11">
    <property type="entry name" value="INTEGRASE CATALYTIC DOMAIN-CONTAINING PROTEIN"/>
    <property type="match status" value="1"/>
</dbReference>
<name>A0A6S7KEN2_PARCT</name>
<dbReference type="Gene3D" id="2.40.70.10">
    <property type="entry name" value="Acid Proteases"/>
    <property type="match status" value="1"/>
</dbReference>
<keyword evidence="1" id="KW-0479">Metal-binding</keyword>
<dbReference type="GO" id="GO:0003676">
    <property type="term" value="F:nucleic acid binding"/>
    <property type="evidence" value="ECO:0007669"/>
    <property type="project" value="InterPro"/>
</dbReference>
<organism evidence="4 5">
    <name type="scientific">Paramuricea clavata</name>
    <name type="common">Red gorgonian</name>
    <name type="synonym">Violescent sea-whip</name>
    <dbReference type="NCBI Taxonomy" id="317549"/>
    <lineage>
        <taxon>Eukaryota</taxon>
        <taxon>Metazoa</taxon>
        <taxon>Cnidaria</taxon>
        <taxon>Anthozoa</taxon>
        <taxon>Octocorallia</taxon>
        <taxon>Malacalcyonacea</taxon>
        <taxon>Plexauridae</taxon>
        <taxon>Paramuricea</taxon>
    </lineage>
</organism>
<comment type="caution">
    <text evidence="4">The sequence shown here is derived from an EMBL/GenBank/DDBJ whole genome shotgun (WGS) entry which is preliminary data.</text>
</comment>
<keyword evidence="1" id="KW-0862">Zinc</keyword>
<dbReference type="GO" id="GO:0008270">
    <property type="term" value="F:zinc ion binding"/>
    <property type="evidence" value="ECO:0007669"/>
    <property type="project" value="UniProtKB-KW"/>
</dbReference>
<feature type="domain" description="CCHC-type" evidence="3">
    <location>
        <begin position="122"/>
        <end position="136"/>
    </location>
</feature>
<accession>A0A6S7KEN2</accession>
<dbReference type="Gene3D" id="4.10.60.10">
    <property type="entry name" value="Zinc finger, CCHC-type"/>
    <property type="match status" value="1"/>
</dbReference>
<feature type="region of interest" description="Disordered" evidence="2">
    <location>
        <begin position="201"/>
        <end position="233"/>
    </location>
</feature>